<feature type="domain" description="C2H2-type" evidence="12">
    <location>
        <begin position="61"/>
        <end position="90"/>
    </location>
</feature>
<evidence type="ECO:0000256" key="7">
    <source>
        <dbReference type="ARBA" id="ARBA00022833"/>
    </source>
</evidence>
<dbReference type="PROSITE" id="PS00028">
    <property type="entry name" value="ZINC_FINGER_C2H2_1"/>
    <property type="match status" value="1"/>
</dbReference>
<sequence length="162" mass="18560">MAGPQSRGKKSAGNSGAKKIKTKRRTLDMDQIWHELQPEKVDKSKQDRTEFDEDKPGLGQYYCMACSRYFSGQKTLEAHYAQKNHKRRVKELKKEKPYSTEDAYLPIDNGKPLRRGDEMTTEVKTPAMKADEVRKVLEAMTSETTKVPAVVEDNRMSTMTIE</sequence>
<dbReference type="Gene3D" id="3.30.160.60">
    <property type="entry name" value="Classic Zinc Finger"/>
    <property type="match status" value="1"/>
</dbReference>
<evidence type="ECO:0000256" key="5">
    <source>
        <dbReference type="ARBA" id="ARBA00022723"/>
    </source>
</evidence>
<keyword evidence="5" id="KW-0479">Metal-binding</keyword>
<dbReference type="InterPro" id="IPR036236">
    <property type="entry name" value="Znf_C2H2_sf"/>
</dbReference>
<dbReference type="FunCoup" id="A0A2P6N4H8">
    <property type="interactions" value="309"/>
</dbReference>
<evidence type="ECO:0000256" key="11">
    <source>
        <dbReference type="SAM" id="MobiDB-lite"/>
    </source>
</evidence>
<evidence type="ECO:0000259" key="12">
    <source>
        <dbReference type="PROSITE" id="PS50157"/>
    </source>
</evidence>
<dbReference type="PANTHER" id="PTHR46095">
    <property type="entry name" value="ZINC FINGER PROTEIN 593"/>
    <property type="match status" value="1"/>
</dbReference>
<evidence type="ECO:0000256" key="4">
    <source>
        <dbReference type="ARBA" id="ARBA00022517"/>
    </source>
</evidence>
<evidence type="ECO:0000256" key="1">
    <source>
        <dbReference type="ARBA" id="ARBA00004123"/>
    </source>
</evidence>
<comment type="subcellular location">
    <subcellularLocation>
        <location evidence="2">Cytoplasm</location>
    </subcellularLocation>
    <subcellularLocation>
        <location evidence="1">Nucleus</location>
    </subcellularLocation>
</comment>
<feature type="region of interest" description="Disordered" evidence="11">
    <location>
        <begin position="1"/>
        <end position="55"/>
    </location>
</feature>
<feature type="compositionally biased region" description="Basic and acidic residues" evidence="11">
    <location>
        <begin position="25"/>
        <end position="49"/>
    </location>
</feature>
<dbReference type="InterPro" id="IPR013087">
    <property type="entry name" value="Znf_C2H2_type"/>
</dbReference>
<dbReference type="OrthoDB" id="24683at2759"/>
<accession>A0A2P6N4H8</accession>
<dbReference type="GO" id="GO:0043021">
    <property type="term" value="F:ribonucleoprotein complex binding"/>
    <property type="evidence" value="ECO:0007669"/>
    <property type="project" value="UniProtKB-ARBA"/>
</dbReference>
<organism evidence="13 14">
    <name type="scientific">Planoprotostelium fungivorum</name>
    <dbReference type="NCBI Taxonomy" id="1890364"/>
    <lineage>
        <taxon>Eukaryota</taxon>
        <taxon>Amoebozoa</taxon>
        <taxon>Evosea</taxon>
        <taxon>Variosea</taxon>
        <taxon>Cavosteliida</taxon>
        <taxon>Cavosteliaceae</taxon>
        <taxon>Planoprotostelium</taxon>
    </lineage>
</organism>
<dbReference type="SUPFAM" id="SSF57667">
    <property type="entry name" value="beta-beta-alpha zinc fingers"/>
    <property type="match status" value="1"/>
</dbReference>
<keyword evidence="4" id="KW-0690">Ribosome biogenesis</keyword>
<dbReference type="STRING" id="1890364.A0A2P6N4H8"/>
<dbReference type="GO" id="GO:0003676">
    <property type="term" value="F:nucleic acid binding"/>
    <property type="evidence" value="ECO:0007669"/>
    <property type="project" value="InterPro"/>
</dbReference>
<evidence type="ECO:0000313" key="14">
    <source>
        <dbReference type="Proteomes" id="UP000241769"/>
    </source>
</evidence>
<evidence type="ECO:0000256" key="10">
    <source>
        <dbReference type="PROSITE-ProRule" id="PRU00042"/>
    </source>
</evidence>
<evidence type="ECO:0000256" key="9">
    <source>
        <dbReference type="ARBA" id="ARBA00038064"/>
    </source>
</evidence>
<evidence type="ECO:0000256" key="8">
    <source>
        <dbReference type="ARBA" id="ARBA00023242"/>
    </source>
</evidence>
<dbReference type="EMBL" id="MDYQ01000207">
    <property type="protein sequence ID" value="PRP78843.1"/>
    <property type="molecule type" value="Genomic_DNA"/>
</dbReference>
<dbReference type="PANTHER" id="PTHR46095:SF1">
    <property type="entry name" value="ZINC FINGER PROTEIN 593"/>
    <property type="match status" value="1"/>
</dbReference>
<gene>
    <name evidence="13" type="ORF">PROFUN_01016</name>
</gene>
<dbReference type="SMART" id="SM00451">
    <property type="entry name" value="ZnF_U1"/>
    <property type="match status" value="1"/>
</dbReference>
<evidence type="ECO:0000256" key="3">
    <source>
        <dbReference type="ARBA" id="ARBA00022490"/>
    </source>
</evidence>
<dbReference type="Proteomes" id="UP000241769">
    <property type="component" value="Unassembled WGS sequence"/>
</dbReference>
<comment type="caution">
    <text evidence="13">The sequence shown here is derived from an EMBL/GenBank/DDBJ whole genome shotgun (WGS) entry which is preliminary data.</text>
</comment>
<keyword evidence="7" id="KW-0862">Zinc</keyword>
<evidence type="ECO:0000256" key="6">
    <source>
        <dbReference type="ARBA" id="ARBA00022771"/>
    </source>
</evidence>
<reference evidence="13 14" key="1">
    <citation type="journal article" date="2018" name="Genome Biol. Evol.">
        <title>Multiple Roots of Fruiting Body Formation in Amoebozoa.</title>
        <authorList>
            <person name="Hillmann F."/>
            <person name="Forbes G."/>
            <person name="Novohradska S."/>
            <person name="Ferling I."/>
            <person name="Riege K."/>
            <person name="Groth M."/>
            <person name="Westermann M."/>
            <person name="Marz M."/>
            <person name="Spaller T."/>
            <person name="Winckler T."/>
            <person name="Schaap P."/>
            <person name="Glockner G."/>
        </authorList>
    </citation>
    <scope>NUCLEOTIDE SEQUENCE [LARGE SCALE GENOMIC DNA]</scope>
    <source>
        <strain evidence="13 14">Jena</strain>
    </source>
</reference>
<dbReference type="PROSITE" id="PS50157">
    <property type="entry name" value="ZINC_FINGER_C2H2_2"/>
    <property type="match status" value="1"/>
</dbReference>
<keyword evidence="3" id="KW-0963">Cytoplasm</keyword>
<comment type="similarity">
    <text evidence="9">Belongs to the ZNF593/BUD20 C2H2-type zinc-finger protein family.</text>
</comment>
<dbReference type="FunFam" id="3.30.160.60:FF:000299">
    <property type="entry name" value="Zinc finger protein 593"/>
    <property type="match status" value="1"/>
</dbReference>
<dbReference type="GO" id="GO:0042254">
    <property type="term" value="P:ribosome biogenesis"/>
    <property type="evidence" value="ECO:0007669"/>
    <property type="project" value="UniProtKB-KW"/>
</dbReference>
<dbReference type="InParanoid" id="A0A2P6N4H8"/>
<keyword evidence="6 10" id="KW-0863">Zinc-finger</keyword>
<evidence type="ECO:0000313" key="13">
    <source>
        <dbReference type="EMBL" id="PRP78843.1"/>
    </source>
</evidence>
<dbReference type="InterPro" id="IPR051879">
    <property type="entry name" value="C2H2-ZF_Maturation_Protein"/>
</dbReference>
<keyword evidence="14" id="KW-1185">Reference proteome</keyword>
<keyword evidence="8" id="KW-0539">Nucleus</keyword>
<dbReference type="Pfam" id="PF12171">
    <property type="entry name" value="zf-C2H2_jaz"/>
    <property type="match status" value="1"/>
</dbReference>
<dbReference type="GO" id="GO:0005634">
    <property type="term" value="C:nucleus"/>
    <property type="evidence" value="ECO:0007669"/>
    <property type="project" value="UniProtKB-SubCell"/>
</dbReference>
<dbReference type="AlphaFoldDB" id="A0A2P6N4H8"/>
<dbReference type="GO" id="GO:0008270">
    <property type="term" value="F:zinc ion binding"/>
    <property type="evidence" value="ECO:0007669"/>
    <property type="project" value="UniProtKB-KW"/>
</dbReference>
<dbReference type="InterPro" id="IPR022755">
    <property type="entry name" value="Znf_C2H2_jaz"/>
</dbReference>
<name>A0A2P6N4H8_9EUKA</name>
<dbReference type="GO" id="GO:0005737">
    <property type="term" value="C:cytoplasm"/>
    <property type="evidence" value="ECO:0007669"/>
    <property type="project" value="UniProtKB-SubCell"/>
</dbReference>
<evidence type="ECO:0000256" key="2">
    <source>
        <dbReference type="ARBA" id="ARBA00004496"/>
    </source>
</evidence>
<protein>
    <recommendedName>
        <fullName evidence="12">C2H2-type domain-containing protein</fullName>
    </recommendedName>
</protein>
<proteinExistence type="inferred from homology"/>
<feature type="region of interest" description="Disordered" evidence="11">
    <location>
        <begin position="88"/>
        <end position="116"/>
    </location>
</feature>
<dbReference type="InterPro" id="IPR003604">
    <property type="entry name" value="Matrin/U1-like-C_Znf_C2H2"/>
</dbReference>